<dbReference type="NCBIfam" id="TIGR00997">
    <property type="entry name" value="ispZ"/>
    <property type="match status" value="1"/>
</dbReference>
<reference evidence="7" key="1">
    <citation type="submission" date="2017-05" db="EMBL/GenBank/DDBJ databases">
        <title>Complete and WGS of Bordetella genogroups.</title>
        <authorList>
            <person name="Spilker T."/>
            <person name="Lipuma J."/>
        </authorList>
    </citation>
    <scope>NUCLEOTIDE SEQUENCE [LARGE SCALE GENOMIC DNA]</scope>
    <source>
        <strain evidence="7">AU6712</strain>
    </source>
</reference>
<feature type="transmembrane region" description="Helical" evidence="5">
    <location>
        <begin position="81"/>
        <end position="102"/>
    </location>
</feature>
<feature type="transmembrane region" description="Helical" evidence="5">
    <location>
        <begin position="12"/>
        <end position="41"/>
    </location>
</feature>
<proteinExistence type="inferred from homology"/>
<evidence type="ECO:0000256" key="4">
    <source>
        <dbReference type="ARBA" id="ARBA00023136"/>
    </source>
</evidence>
<evidence type="ECO:0000256" key="3">
    <source>
        <dbReference type="ARBA" id="ARBA00022989"/>
    </source>
</evidence>
<keyword evidence="2 5" id="KW-0812">Transmembrane</keyword>
<comment type="caution">
    <text evidence="6">The sequence shown here is derived from an EMBL/GenBank/DDBJ whole genome shotgun (WGS) entry which is preliminary data.</text>
</comment>
<evidence type="ECO:0000313" key="6">
    <source>
        <dbReference type="EMBL" id="OZI74085.1"/>
    </source>
</evidence>
<keyword evidence="3 5" id="KW-1133">Transmembrane helix</keyword>
<dbReference type="PANTHER" id="PTHR36917:SF1">
    <property type="entry name" value="INNER MEMBRANE-SPANNING PROTEIN YCIB"/>
    <property type="match status" value="1"/>
</dbReference>
<dbReference type="HAMAP" id="MF_00189">
    <property type="entry name" value="YciB"/>
    <property type="match status" value="1"/>
</dbReference>
<feature type="transmembrane region" description="Helical" evidence="5">
    <location>
        <begin position="122"/>
        <end position="140"/>
    </location>
</feature>
<organism evidence="6 7">
    <name type="scientific">Bordetella genomosp. 12</name>
    <dbReference type="NCBI Taxonomy" id="463035"/>
    <lineage>
        <taxon>Bacteria</taxon>
        <taxon>Pseudomonadati</taxon>
        <taxon>Pseudomonadota</taxon>
        <taxon>Betaproteobacteria</taxon>
        <taxon>Burkholderiales</taxon>
        <taxon>Alcaligenaceae</taxon>
        <taxon>Bordetella</taxon>
    </lineage>
</organism>
<evidence type="ECO:0000256" key="1">
    <source>
        <dbReference type="ARBA" id="ARBA00022475"/>
    </source>
</evidence>
<dbReference type="AlphaFoldDB" id="A0A261VJ32"/>
<keyword evidence="5" id="KW-0997">Cell inner membrane</keyword>
<gene>
    <name evidence="5" type="primary">yciB</name>
    <name evidence="6" type="ORF">CAL22_06180</name>
</gene>
<sequence>MKKFLFDLFPLILFFVAYRFADIYAATAVAITAAIAQIIWLKLTGKAIEGMHWINLSVIVIFGGATLWLHSDVFIKWKPTVLYWLFGGALLASRYLFGRNLIRRLLEKQISLTETLWNKLNLTWALFFLLAGGVNLYVAFSGHFSESQWVNFKVFGLMGLLIAFVILQSLWLGRHMQEPGADKNSRPD</sequence>
<comment type="function">
    <text evidence="5">Plays a role in cell envelope biogenesis, maintenance of cell envelope integrity and membrane homeostasis.</text>
</comment>
<feature type="transmembrane region" description="Helical" evidence="5">
    <location>
        <begin position="53"/>
        <end position="69"/>
    </location>
</feature>
<feature type="transmembrane region" description="Helical" evidence="5">
    <location>
        <begin position="152"/>
        <end position="173"/>
    </location>
</feature>
<dbReference type="Proteomes" id="UP000216429">
    <property type="component" value="Unassembled WGS sequence"/>
</dbReference>
<accession>A0A261VJ32</accession>
<dbReference type="InterPro" id="IPR006008">
    <property type="entry name" value="YciB"/>
</dbReference>
<keyword evidence="7" id="KW-1185">Reference proteome</keyword>
<evidence type="ECO:0000256" key="5">
    <source>
        <dbReference type="HAMAP-Rule" id="MF_00189"/>
    </source>
</evidence>
<evidence type="ECO:0000256" key="2">
    <source>
        <dbReference type="ARBA" id="ARBA00022692"/>
    </source>
</evidence>
<dbReference type="NCBIfam" id="NF001325">
    <property type="entry name" value="PRK00259.1-3"/>
    <property type="match status" value="1"/>
</dbReference>
<comment type="similarity">
    <text evidence="5">Belongs to the YciB family.</text>
</comment>
<keyword evidence="4 5" id="KW-0472">Membrane</keyword>
<dbReference type="PANTHER" id="PTHR36917">
    <property type="entry name" value="INTRACELLULAR SEPTATION PROTEIN A-RELATED"/>
    <property type="match status" value="1"/>
</dbReference>
<keyword evidence="1 5" id="KW-1003">Cell membrane</keyword>
<dbReference type="OrthoDB" id="9788219at2"/>
<dbReference type="GO" id="GO:0005886">
    <property type="term" value="C:plasma membrane"/>
    <property type="evidence" value="ECO:0007669"/>
    <property type="project" value="UniProtKB-SubCell"/>
</dbReference>
<dbReference type="Pfam" id="PF04279">
    <property type="entry name" value="IspA"/>
    <property type="match status" value="1"/>
</dbReference>
<comment type="subcellular location">
    <subcellularLocation>
        <location evidence="5">Cell inner membrane</location>
        <topology evidence="5">Multi-pass membrane protein</topology>
    </subcellularLocation>
</comment>
<protein>
    <recommendedName>
        <fullName evidence="5">Inner membrane-spanning protein YciB</fullName>
    </recommendedName>
</protein>
<dbReference type="RefSeq" id="WP_094811433.1">
    <property type="nucleotide sequence ID" value="NZ_NEVU01000002.1"/>
</dbReference>
<evidence type="ECO:0000313" key="7">
    <source>
        <dbReference type="Proteomes" id="UP000216429"/>
    </source>
</evidence>
<dbReference type="EMBL" id="NEVU01000002">
    <property type="protein sequence ID" value="OZI74085.1"/>
    <property type="molecule type" value="Genomic_DNA"/>
</dbReference>
<name>A0A261VJ32_9BORD</name>